<evidence type="ECO:0000313" key="2">
    <source>
        <dbReference type="EMBL" id="KAF4751871.1"/>
    </source>
</evidence>
<keyword evidence="1" id="KW-1133">Transmembrane helix</keyword>
<accession>A0A7J6U5A7</accession>
<evidence type="ECO:0000256" key="1">
    <source>
        <dbReference type="SAM" id="Phobius"/>
    </source>
</evidence>
<sequence length="64" mass="7198">MLTSVSVLFTAHYEWICHHWWGTRRAPTVNELVVVGMTKVLLICLGVVVALLGILVASQEKMLY</sequence>
<reference evidence="2 3" key="1">
    <citation type="submission" date="2020-04" db="EMBL/GenBank/DDBJ databases">
        <title>Perkinsus olseni comparative genomics.</title>
        <authorList>
            <person name="Bogema D.R."/>
        </authorList>
    </citation>
    <scope>NUCLEOTIDE SEQUENCE [LARGE SCALE GENOMIC DNA]</scope>
    <source>
        <strain evidence="2">ATCC PRA-205</strain>
    </source>
</reference>
<gene>
    <name evidence="2" type="ORF">FOZ62_007866</name>
</gene>
<dbReference type="EMBL" id="JABANM010002860">
    <property type="protein sequence ID" value="KAF4751871.1"/>
    <property type="molecule type" value="Genomic_DNA"/>
</dbReference>
<dbReference type="Proteomes" id="UP000574390">
    <property type="component" value="Unassembled WGS sequence"/>
</dbReference>
<feature type="non-terminal residue" evidence="2">
    <location>
        <position position="1"/>
    </location>
</feature>
<feature type="transmembrane region" description="Helical" evidence="1">
    <location>
        <begin position="40"/>
        <end position="58"/>
    </location>
</feature>
<organism evidence="2 3">
    <name type="scientific">Perkinsus olseni</name>
    <name type="common">Perkinsus atlanticus</name>
    <dbReference type="NCBI Taxonomy" id="32597"/>
    <lineage>
        <taxon>Eukaryota</taxon>
        <taxon>Sar</taxon>
        <taxon>Alveolata</taxon>
        <taxon>Perkinsozoa</taxon>
        <taxon>Perkinsea</taxon>
        <taxon>Perkinsida</taxon>
        <taxon>Perkinsidae</taxon>
        <taxon>Perkinsus</taxon>
    </lineage>
</organism>
<evidence type="ECO:0000313" key="3">
    <source>
        <dbReference type="Proteomes" id="UP000574390"/>
    </source>
</evidence>
<dbReference type="AlphaFoldDB" id="A0A7J6U5A7"/>
<comment type="caution">
    <text evidence="2">The sequence shown here is derived from an EMBL/GenBank/DDBJ whole genome shotgun (WGS) entry which is preliminary data.</text>
</comment>
<protein>
    <submittedName>
        <fullName evidence="2">Uncharacterized protein</fullName>
    </submittedName>
</protein>
<name>A0A7J6U5A7_PEROL</name>
<keyword evidence="1" id="KW-0472">Membrane</keyword>
<keyword evidence="1" id="KW-0812">Transmembrane</keyword>
<proteinExistence type="predicted"/>